<feature type="transmembrane region" description="Helical" evidence="8">
    <location>
        <begin position="185"/>
        <end position="207"/>
    </location>
</feature>
<evidence type="ECO:0000256" key="1">
    <source>
        <dbReference type="ARBA" id="ARBA00004141"/>
    </source>
</evidence>
<feature type="domain" description="FAD-binding FR-type" evidence="9">
    <location>
        <begin position="258"/>
        <end position="359"/>
    </location>
</feature>
<keyword evidence="7 8" id="KW-0472">Membrane</keyword>
<dbReference type="Gene3D" id="2.40.30.10">
    <property type="entry name" value="Translation factors"/>
    <property type="match status" value="1"/>
</dbReference>
<dbReference type="SFLD" id="SFLDS00052">
    <property type="entry name" value="Ferric_Reductase_Domain"/>
    <property type="match status" value="1"/>
</dbReference>
<dbReference type="PRINTS" id="PR00410">
    <property type="entry name" value="PHEHYDRXLASE"/>
</dbReference>
<dbReference type="InterPro" id="IPR013121">
    <property type="entry name" value="Fe_red_NAD-bd_6"/>
</dbReference>
<evidence type="ECO:0000313" key="10">
    <source>
        <dbReference type="EMBL" id="KAJ3047295.1"/>
    </source>
</evidence>
<gene>
    <name evidence="10" type="ORF">HK097_011660</name>
</gene>
<accession>A0AAD5S615</accession>
<name>A0AAD5S615_9FUNG</name>
<evidence type="ECO:0000259" key="9">
    <source>
        <dbReference type="PROSITE" id="PS51384"/>
    </source>
</evidence>
<feature type="transmembrane region" description="Helical" evidence="8">
    <location>
        <begin position="238"/>
        <end position="256"/>
    </location>
</feature>
<dbReference type="PANTHER" id="PTHR11972">
    <property type="entry name" value="NADPH OXIDASE"/>
    <property type="match status" value="1"/>
</dbReference>
<sequence>MTTQSTQIQPYHTLSFPETNAPSHNRPAWHLTWAQRRHRYFRIFSKPLIVLPSLGISIILGDLLFWTIVIVVTAAVVALQVVSFIDTKNDVERKDDRLINDSVNKVGTFGTILMLLALLPITHNSLLTYLFNLPFERANVYHRWLAYLSILVLLGHGAMYIVFYANSTLFPNGIASELFDGVGQVNLSGFIALCFAVALVLTSLPFIRRHLFEVFYRPHIPLFIAFVVAGAIHQGQVIGILAVPVALYAIDIFLRIRNARKSTTLISMKLLADGVVHLEFDKTNFQYAPGQYVFICIPKISPFEWHPYSISSSPHQSTMSVHIRALGNWSRKVAKLAASSDSLSIKLYVDGPYGELAFPLSEYTNFLMISGGIGVTPLQSVYNSLIYEWKKGKKELRDVCFVWSVREGGVYDYLGDEEGQRREEGRLGVLPPFHTPMLLERYESGGGGESTGGKPRIRTMFYLTGSGNSETMATSSGGDGGKMWVTPGRVDLDKVFESMRTGNGGGGRSAVLVCGPNGLADAVRARCKKFSGKEMKFDLHEENFDL</sequence>
<dbReference type="InterPro" id="IPR017927">
    <property type="entry name" value="FAD-bd_FR_type"/>
</dbReference>
<feature type="transmembrane region" description="Helical" evidence="8">
    <location>
        <begin position="112"/>
        <end position="132"/>
    </location>
</feature>
<proteinExistence type="predicted"/>
<dbReference type="SUPFAM" id="SSF63380">
    <property type="entry name" value="Riboflavin synthase domain-like"/>
    <property type="match status" value="1"/>
</dbReference>
<keyword evidence="11" id="KW-1185">Reference proteome</keyword>
<keyword evidence="5" id="KW-0560">Oxidoreductase</keyword>
<dbReference type="Pfam" id="PF08022">
    <property type="entry name" value="FAD_binding_8"/>
    <property type="match status" value="1"/>
</dbReference>
<dbReference type="GO" id="GO:0005886">
    <property type="term" value="C:plasma membrane"/>
    <property type="evidence" value="ECO:0007669"/>
    <property type="project" value="TreeGrafter"/>
</dbReference>
<evidence type="ECO:0000313" key="11">
    <source>
        <dbReference type="Proteomes" id="UP001212841"/>
    </source>
</evidence>
<organism evidence="10 11">
    <name type="scientific">Rhizophlyctis rosea</name>
    <dbReference type="NCBI Taxonomy" id="64517"/>
    <lineage>
        <taxon>Eukaryota</taxon>
        <taxon>Fungi</taxon>
        <taxon>Fungi incertae sedis</taxon>
        <taxon>Chytridiomycota</taxon>
        <taxon>Chytridiomycota incertae sedis</taxon>
        <taxon>Chytridiomycetes</taxon>
        <taxon>Rhizophlyctidales</taxon>
        <taxon>Rhizophlyctidaceae</taxon>
        <taxon>Rhizophlyctis</taxon>
    </lineage>
</organism>
<keyword evidence="2 8" id="KW-0812">Transmembrane</keyword>
<dbReference type="EMBL" id="JADGJD010000989">
    <property type="protein sequence ID" value="KAJ3047295.1"/>
    <property type="molecule type" value="Genomic_DNA"/>
</dbReference>
<dbReference type="GO" id="GO:0016491">
    <property type="term" value="F:oxidoreductase activity"/>
    <property type="evidence" value="ECO:0007669"/>
    <property type="project" value="UniProtKB-KW"/>
</dbReference>
<feature type="transmembrane region" description="Helical" evidence="8">
    <location>
        <begin position="144"/>
        <end position="165"/>
    </location>
</feature>
<dbReference type="InterPro" id="IPR017938">
    <property type="entry name" value="Riboflavin_synthase-like_b-brl"/>
</dbReference>
<dbReference type="Pfam" id="PF01794">
    <property type="entry name" value="Ferric_reduct"/>
    <property type="match status" value="1"/>
</dbReference>
<dbReference type="SFLD" id="SFLDG01168">
    <property type="entry name" value="Ferric_reductase_subgroup_(FRE"/>
    <property type="match status" value="1"/>
</dbReference>
<keyword evidence="3" id="KW-0249">Electron transport</keyword>
<evidence type="ECO:0000256" key="2">
    <source>
        <dbReference type="ARBA" id="ARBA00022692"/>
    </source>
</evidence>
<dbReference type="InterPro" id="IPR013112">
    <property type="entry name" value="FAD-bd_8"/>
</dbReference>
<evidence type="ECO:0000256" key="6">
    <source>
        <dbReference type="ARBA" id="ARBA00023065"/>
    </source>
</evidence>
<dbReference type="InterPro" id="IPR039261">
    <property type="entry name" value="FNR_nucleotide-bd"/>
</dbReference>
<evidence type="ECO:0000256" key="8">
    <source>
        <dbReference type="SAM" id="Phobius"/>
    </source>
</evidence>
<dbReference type="PROSITE" id="PS51384">
    <property type="entry name" value="FAD_FR"/>
    <property type="match status" value="1"/>
</dbReference>
<comment type="subcellular location">
    <subcellularLocation>
        <location evidence="1">Membrane</location>
        <topology evidence="1">Multi-pass membrane protein</topology>
    </subcellularLocation>
</comment>
<keyword evidence="6" id="KW-0406">Ion transport</keyword>
<dbReference type="Gene3D" id="3.40.50.80">
    <property type="entry name" value="Nucleotide-binding domain of ferredoxin-NADP reductase (FNR) module"/>
    <property type="match status" value="1"/>
</dbReference>
<protein>
    <recommendedName>
        <fullName evidence="9">FAD-binding FR-type domain-containing protein</fullName>
    </recommendedName>
</protein>
<evidence type="ECO:0000256" key="4">
    <source>
        <dbReference type="ARBA" id="ARBA00022989"/>
    </source>
</evidence>
<dbReference type="PANTHER" id="PTHR11972:SF55">
    <property type="entry name" value="FERRIC REDUCTASE"/>
    <property type="match status" value="1"/>
</dbReference>
<dbReference type="Pfam" id="PF08030">
    <property type="entry name" value="NAD_binding_6"/>
    <property type="match status" value="1"/>
</dbReference>
<dbReference type="InterPro" id="IPR050369">
    <property type="entry name" value="RBOH/FRE"/>
</dbReference>
<keyword evidence="6" id="KW-0813">Transport</keyword>
<dbReference type="SUPFAM" id="SSF52343">
    <property type="entry name" value="Ferredoxin reductase-like, C-terminal NADP-linked domain"/>
    <property type="match status" value="1"/>
</dbReference>
<dbReference type="AlphaFoldDB" id="A0AAD5S615"/>
<reference evidence="10" key="1">
    <citation type="submission" date="2020-05" db="EMBL/GenBank/DDBJ databases">
        <title>Phylogenomic resolution of chytrid fungi.</title>
        <authorList>
            <person name="Stajich J.E."/>
            <person name="Amses K."/>
            <person name="Simmons R."/>
            <person name="Seto K."/>
            <person name="Myers J."/>
            <person name="Bonds A."/>
            <person name="Quandt C.A."/>
            <person name="Barry K."/>
            <person name="Liu P."/>
            <person name="Grigoriev I."/>
            <person name="Longcore J.E."/>
            <person name="James T.Y."/>
        </authorList>
    </citation>
    <scope>NUCLEOTIDE SEQUENCE</scope>
    <source>
        <strain evidence="10">JEL0318</strain>
    </source>
</reference>
<evidence type="ECO:0000256" key="5">
    <source>
        <dbReference type="ARBA" id="ARBA00023002"/>
    </source>
</evidence>
<dbReference type="CDD" id="cd06186">
    <property type="entry name" value="NOX_Duox_like_FAD_NADP"/>
    <property type="match status" value="1"/>
</dbReference>
<evidence type="ECO:0000256" key="3">
    <source>
        <dbReference type="ARBA" id="ARBA00022982"/>
    </source>
</evidence>
<feature type="transmembrane region" description="Helical" evidence="8">
    <location>
        <begin position="48"/>
        <end position="79"/>
    </location>
</feature>
<evidence type="ECO:0000256" key="7">
    <source>
        <dbReference type="ARBA" id="ARBA00023136"/>
    </source>
</evidence>
<dbReference type="GO" id="GO:0006811">
    <property type="term" value="P:monoatomic ion transport"/>
    <property type="evidence" value="ECO:0007669"/>
    <property type="project" value="UniProtKB-KW"/>
</dbReference>
<dbReference type="InterPro" id="IPR013130">
    <property type="entry name" value="Fe3_Rdtase_TM_dom"/>
</dbReference>
<dbReference type="Proteomes" id="UP001212841">
    <property type="component" value="Unassembled WGS sequence"/>
</dbReference>
<keyword evidence="4 8" id="KW-1133">Transmembrane helix</keyword>
<comment type="caution">
    <text evidence="10">The sequence shown here is derived from an EMBL/GenBank/DDBJ whole genome shotgun (WGS) entry which is preliminary data.</text>
</comment>